<keyword evidence="5" id="KW-0378">Hydrolase</keyword>
<evidence type="ECO:0000256" key="4">
    <source>
        <dbReference type="ARBA" id="ARBA00022729"/>
    </source>
</evidence>
<proteinExistence type="inferred from homology"/>
<dbReference type="PROSITE" id="PS51257">
    <property type="entry name" value="PROKAR_LIPOPROTEIN"/>
    <property type="match status" value="1"/>
</dbReference>
<evidence type="ECO:0000256" key="3">
    <source>
        <dbReference type="ARBA" id="ARBA00022723"/>
    </source>
</evidence>
<dbReference type="RefSeq" id="WP_070992961.1">
    <property type="nucleotide sequence ID" value="NZ_CBCSHD010000010.1"/>
</dbReference>
<feature type="domain" description="Peptidase M43 pregnancy-associated plasma-A" evidence="10">
    <location>
        <begin position="296"/>
        <end position="383"/>
    </location>
</feature>
<dbReference type="Proteomes" id="UP000180253">
    <property type="component" value="Unassembled WGS sequence"/>
</dbReference>
<dbReference type="PANTHER" id="PTHR47466">
    <property type="match status" value="1"/>
</dbReference>
<dbReference type="GO" id="GO:0006508">
    <property type="term" value="P:proteolysis"/>
    <property type="evidence" value="ECO:0007669"/>
    <property type="project" value="UniProtKB-KW"/>
</dbReference>
<keyword evidence="3" id="KW-0479">Metal-binding</keyword>
<dbReference type="Gene3D" id="3.40.390.10">
    <property type="entry name" value="Collagenase (Catalytic Domain)"/>
    <property type="match status" value="1"/>
</dbReference>
<evidence type="ECO:0000313" key="11">
    <source>
        <dbReference type="EMBL" id="OHU94493.1"/>
    </source>
</evidence>
<comment type="caution">
    <text evidence="11">The sequence shown here is derived from an EMBL/GenBank/DDBJ whole genome shotgun (WGS) entry which is preliminary data.</text>
</comment>
<evidence type="ECO:0000259" key="10">
    <source>
        <dbReference type="Pfam" id="PF05572"/>
    </source>
</evidence>
<accession>A0A1S1MZX6</accession>
<dbReference type="PANTHER" id="PTHR47466:SF1">
    <property type="entry name" value="METALLOPROTEASE MEP1 (AFU_ORTHOLOGUE AFUA_1G07730)-RELATED"/>
    <property type="match status" value="1"/>
</dbReference>
<sequence length="446" mass="48244">MSFVKQSLLVAGVMLLSACSGSGDDVSEDKVLSSENKLKVTAEVVGAGASLQTHEQQVEQGKSASFTLSIQSGYQVTQIQGCNAQLNTQGKVLASNIQHSCHIKIYTQVTNTQANNITVTSLIAGYGRLVGVPETVEQGQSFTVTAEPQTDQKLTDLTGCAGERLGDTLTVKNLSASCEITAKFESQYAQPTLLPERIRLPVVVHVMENGQFTLSDEQIRSQIVATNEHFRAMNRQELSTLSQEHQRVAADTGIQFYLATTAPDGSETSGVNRVVVGDGMGPASPGLANSNKGGIDAWDTTRYINIWVGEDRDRHGKIVLLGQSFIPGDAPDNEIGIAVEYGVFGTLGKLADGYTQGKTVSHELGHFFGLIGHINEGAEDGHRFLPCADQFIVSNCINSELQENFMRARVRDAQLKFFSISQANLMRSSLYKGALHALYQNNLTRQ</sequence>
<dbReference type="GO" id="GO:0046872">
    <property type="term" value="F:metal ion binding"/>
    <property type="evidence" value="ECO:0007669"/>
    <property type="project" value="UniProtKB-KW"/>
</dbReference>
<keyword evidence="6" id="KW-0862">Zinc</keyword>
<name>A0A1S1MZX6_9GAMM</name>
<evidence type="ECO:0000256" key="2">
    <source>
        <dbReference type="ARBA" id="ARBA00022670"/>
    </source>
</evidence>
<keyword evidence="12" id="KW-1185">Reference proteome</keyword>
<evidence type="ECO:0000256" key="7">
    <source>
        <dbReference type="ARBA" id="ARBA00023049"/>
    </source>
</evidence>
<protein>
    <recommendedName>
        <fullName evidence="10">Peptidase M43 pregnancy-associated plasma-A domain-containing protein</fullName>
    </recommendedName>
</protein>
<feature type="signal peptide" evidence="9">
    <location>
        <begin position="1"/>
        <end position="22"/>
    </location>
</feature>
<dbReference type="AlphaFoldDB" id="A0A1S1MZX6"/>
<gene>
    <name evidence="11" type="ORF">BIW53_15595</name>
</gene>
<feature type="chain" id="PRO_5010236720" description="Peptidase M43 pregnancy-associated plasma-A domain-containing protein" evidence="9">
    <location>
        <begin position="23"/>
        <end position="446"/>
    </location>
</feature>
<evidence type="ECO:0000256" key="6">
    <source>
        <dbReference type="ARBA" id="ARBA00022833"/>
    </source>
</evidence>
<reference evidence="11 12" key="1">
    <citation type="submission" date="2016-10" db="EMBL/GenBank/DDBJ databases">
        <title>Pseudoalteromonas amylolytica sp. nov., isolated from the surface seawater.</title>
        <authorList>
            <person name="Wu Y.-H."/>
            <person name="Cheng H."/>
            <person name="Jin X.-B."/>
            <person name="Wang C.-S."/>
            <person name="Xu X.-W."/>
        </authorList>
    </citation>
    <scope>NUCLEOTIDE SEQUENCE [LARGE SCALE GENOMIC DNA]</scope>
    <source>
        <strain evidence="11 12">JCM 12483</strain>
    </source>
</reference>
<dbReference type="Pfam" id="PF05572">
    <property type="entry name" value="Peptidase_M43"/>
    <property type="match status" value="1"/>
</dbReference>
<organism evidence="11 12">
    <name type="scientific">Pseudoalteromonas byunsanensis</name>
    <dbReference type="NCBI Taxonomy" id="327939"/>
    <lineage>
        <taxon>Bacteria</taxon>
        <taxon>Pseudomonadati</taxon>
        <taxon>Pseudomonadota</taxon>
        <taxon>Gammaproteobacteria</taxon>
        <taxon>Alteromonadales</taxon>
        <taxon>Pseudoalteromonadaceae</taxon>
        <taxon>Pseudoalteromonas</taxon>
    </lineage>
</organism>
<evidence type="ECO:0000313" key="12">
    <source>
        <dbReference type="Proteomes" id="UP000180253"/>
    </source>
</evidence>
<dbReference type="GO" id="GO:0008237">
    <property type="term" value="F:metallopeptidase activity"/>
    <property type="evidence" value="ECO:0007669"/>
    <property type="project" value="UniProtKB-KW"/>
</dbReference>
<keyword evidence="8" id="KW-1015">Disulfide bond</keyword>
<dbReference type="InterPro" id="IPR008754">
    <property type="entry name" value="Peptidase_M43"/>
</dbReference>
<evidence type="ECO:0000256" key="5">
    <source>
        <dbReference type="ARBA" id="ARBA00022801"/>
    </source>
</evidence>
<evidence type="ECO:0000256" key="9">
    <source>
        <dbReference type="SAM" id="SignalP"/>
    </source>
</evidence>
<dbReference type="InterPro" id="IPR024079">
    <property type="entry name" value="MetalloPept_cat_dom_sf"/>
</dbReference>
<dbReference type="EMBL" id="MNAN01000034">
    <property type="protein sequence ID" value="OHU94493.1"/>
    <property type="molecule type" value="Genomic_DNA"/>
</dbReference>
<evidence type="ECO:0000256" key="1">
    <source>
        <dbReference type="ARBA" id="ARBA00008721"/>
    </source>
</evidence>
<keyword evidence="7" id="KW-0482">Metalloprotease</keyword>
<dbReference type="SUPFAM" id="SSF55486">
    <property type="entry name" value="Metalloproteases ('zincins'), catalytic domain"/>
    <property type="match status" value="1"/>
</dbReference>
<keyword evidence="4 9" id="KW-0732">Signal</keyword>
<keyword evidence="2" id="KW-0645">Protease</keyword>
<evidence type="ECO:0000256" key="8">
    <source>
        <dbReference type="ARBA" id="ARBA00023157"/>
    </source>
</evidence>
<comment type="similarity">
    <text evidence="1">Belongs to the peptidase M43B family.</text>
</comment>
<dbReference type="STRING" id="327939.BIW53_15595"/>
<dbReference type="OrthoDB" id="6396340at2"/>